<keyword evidence="2" id="KW-1185">Reference proteome</keyword>
<dbReference type="EMBL" id="ML993588">
    <property type="protein sequence ID" value="KAF2169111.1"/>
    <property type="molecule type" value="Genomic_DNA"/>
</dbReference>
<dbReference type="Proteomes" id="UP000799537">
    <property type="component" value="Unassembled WGS sequence"/>
</dbReference>
<dbReference type="OrthoDB" id="2951834at2759"/>
<dbReference type="PANTHER" id="PTHR42085">
    <property type="entry name" value="F-BOX DOMAIN-CONTAINING PROTEIN"/>
    <property type="match status" value="1"/>
</dbReference>
<organism evidence="1 2">
    <name type="scientific">Zasmidium cellare ATCC 36951</name>
    <dbReference type="NCBI Taxonomy" id="1080233"/>
    <lineage>
        <taxon>Eukaryota</taxon>
        <taxon>Fungi</taxon>
        <taxon>Dikarya</taxon>
        <taxon>Ascomycota</taxon>
        <taxon>Pezizomycotina</taxon>
        <taxon>Dothideomycetes</taxon>
        <taxon>Dothideomycetidae</taxon>
        <taxon>Mycosphaerellales</taxon>
        <taxon>Mycosphaerellaceae</taxon>
        <taxon>Zasmidium</taxon>
    </lineage>
</organism>
<reference evidence="1" key="1">
    <citation type="journal article" date="2020" name="Stud. Mycol.">
        <title>101 Dothideomycetes genomes: a test case for predicting lifestyles and emergence of pathogens.</title>
        <authorList>
            <person name="Haridas S."/>
            <person name="Albert R."/>
            <person name="Binder M."/>
            <person name="Bloem J."/>
            <person name="Labutti K."/>
            <person name="Salamov A."/>
            <person name="Andreopoulos B."/>
            <person name="Baker S."/>
            <person name="Barry K."/>
            <person name="Bills G."/>
            <person name="Bluhm B."/>
            <person name="Cannon C."/>
            <person name="Castanera R."/>
            <person name="Culley D."/>
            <person name="Daum C."/>
            <person name="Ezra D."/>
            <person name="Gonzalez J."/>
            <person name="Henrissat B."/>
            <person name="Kuo A."/>
            <person name="Liang C."/>
            <person name="Lipzen A."/>
            <person name="Lutzoni F."/>
            <person name="Magnuson J."/>
            <person name="Mondo S."/>
            <person name="Nolan M."/>
            <person name="Ohm R."/>
            <person name="Pangilinan J."/>
            <person name="Park H.-J."/>
            <person name="Ramirez L."/>
            <person name="Alfaro M."/>
            <person name="Sun H."/>
            <person name="Tritt A."/>
            <person name="Yoshinaga Y."/>
            <person name="Zwiers L.-H."/>
            <person name="Turgeon B."/>
            <person name="Goodwin S."/>
            <person name="Spatafora J."/>
            <person name="Crous P."/>
            <person name="Grigoriev I."/>
        </authorList>
    </citation>
    <scope>NUCLEOTIDE SEQUENCE</scope>
    <source>
        <strain evidence="1">ATCC 36951</strain>
    </source>
</reference>
<dbReference type="PANTHER" id="PTHR42085:SF1">
    <property type="entry name" value="F-BOX DOMAIN-CONTAINING PROTEIN"/>
    <property type="match status" value="1"/>
</dbReference>
<protein>
    <recommendedName>
        <fullName evidence="3">F-box domain-containing protein</fullName>
    </recommendedName>
</protein>
<evidence type="ECO:0008006" key="3">
    <source>
        <dbReference type="Google" id="ProtNLM"/>
    </source>
</evidence>
<dbReference type="AlphaFoldDB" id="A0A6A6CPW7"/>
<evidence type="ECO:0000313" key="2">
    <source>
        <dbReference type="Proteomes" id="UP000799537"/>
    </source>
</evidence>
<sequence length="202" mass="22845">MARHQVTVPSGPPQPQPRCHLFRVPAELRNSIYSLALAVTPDQYGQVAIRRQRNKSDSILQLLGTCRLVYQEASSLFYSEHKLRIGFLELGYSQVTAADFKILGNIALYEWTAFVTSLYLRKLSALQTLAIKIESDERGQSLGGSDSWLKNEMPLLRQSVSRLRSVQTFRFLIPDELTFPHRDDWQKALGGIVAALPSNKRS</sequence>
<accession>A0A6A6CPW7</accession>
<name>A0A6A6CPW7_ZASCE</name>
<proteinExistence type="predicted"/>
<gene>
    <name evidence="1" type="ORF">M409DRAFT_20339</name>
</gene>
<dbReference type="RefSeq" id="XP_033670000.1">
    <property type="nucleotide sequence ID" value="XM_033805346.1"/>
</dbReference>
<evidence type="ECO:0000313" key="1">
    <source>
        <dbReference type="EMBL" id="KAF2169111.1"/>
    </source>
</evidence>
<dbReference type="InterPro" id="IPR038883">
    <property type="entry name" value="AN11006-like"/>
</dbReference>
<dbReference type="GeneID" id="54558618"/>